<name>A0ABN8B446_CHISP</name>
<organism evidence="1 2">
    <name type="scientific">Chilo suppressalis</name>
    <name type="common">Asiatic rice borer moth</name>
    <dbReference type="NCBI Taxonomy" id="168631"/>
    <lineage>
        <taxon>Eukaryota</taxon>
        <taxon>Metazoa</taxon>
        <taxon>Ecdysozoa</taxon>
        <taxon>Arthropoda</taxon>
        <taxon>Hexapoda</taxon>
        <taxon>Insecta</taxon>
        <taxon>Pterygota</taxon>
        <taxon>Neoptera</taxon>
        <taxon>Endopterygota</taxon>
        <taxon>Lepidoptera</taxon>
        <taxon>Glossata</taxon>
        <taxon>Ditrysia</taxon>
        <taxon>Pyraloidea</taxon>
        <taxon>Crambidae</taxon>
        <taxon>Crambinae</taxon>
        <taxon>Chilo</taxon>
    </lineage>
</organism>
<keyword evidence="2" id="KW-1185">Reference proteome</keyword>
<evidence type="ECO:0000313" key="2">
    <source>
        <dbReference type="Proteomes" id="UP001153292"/>
    </source>
</evidence>
<accession>A0ABN8B446</accession>
<sequence>MRSLNETACAALLDDVRWDEPVSLASLAVLALIDVLVIADTHNIRSLNETACKALLDDVRLLAVLGLIEELLHRYG</sequence>
<dbReference type="EMBL" id="OU963895">
    <property type="protein sequence ID" value="CAH0401524.1"/>
    <property type="molecule type" value="Genomic_DNA"/>
</dbReference>
<evidence type="ECO:0008006" key="3">
    <source>
        <dbReference type="Google" id="ProtNLM"/>
    </source>
</evidence>
<proteinExistence type="predicted"/>
<dbReference type="Proteomes" id="UP001153292">
    <property type="component" value="Chromosome 2"/>
</dbReference>
<protein>
    <recommendedName>
        <fullName evidence="3">PUL domain-containing protein</fullName>
    </recommendedName>
</protein>
<reference evidence="1" key="1">
    <citation type="submission" date="2021-12" db="EMBL/GenBank/DDBJ databases">
        <authorList>
            <person name="King R."/>
        </authorList>
    </citation>
    <scope>NUCLEOTIDE SEQUENCE</scope>
</reference>
<evidence type="ECO:0000313" key="1">
    <source>
        <dbReference type="EMBL" id="CAH0401524.1"/>
    </source>
</evidence>
<gene>
    <name evidence="1" type="ORF">CHILSU_LOCUS4752</name>
</gene>